<evidence type="ECO:0000313" key="2">
    <source>
        <dbReference type="Proteomes" id="UP000789920"/>
    </source>
</evidence>
<gene>
    <name evidence="1" type="ORF">RPERSI_LOCUS13411</name>
</gene>
<reference evidence="1" key="1">
    <citation type="submission" date="2021-06" db="EMBL/GenBank/DDBJ databases">
        <authorList>
            <person name="Kallberg Y."/>
            <person name="Tangrot J."/>
            <person name="Rosling A."/>
        </authorList>
    </citation>
    <scope>NUCLEOTIDE SEQUENCE</scope>
    <source>
        <strain evidence="1">MA461A</strain>
    </source>
</reference>
<name>A0ACA9QAL8_9GLOM</name>
<comment type="caution">
    <text evidence="1">The sequence shown here is derived from an EMBL/GenBank/DDBJ whole genome shotgun (WGS) entry which is preliminary data.</text>
</comment>
<protein>
    <submittedName>
        <fullName evidence="1">25537_t:CDS:1</fullName>
    </submittedName>
</protein>
<dbReference type="Proteomes" id="UP000789920">
    <property type="component" value="Unassembled WGS sequence"/>
</dbReference>
<proteinExistence type="predicted"/>
<dbReference type="EMBL" id="CAJVQC010029759">
    <property type="protein sequence ID" value="CAG8743578.1"/>
    <property type="molecule type" value="Genomic_DNA"/>
</dbReference>
<keyword evidence="2" id="KW-1185">Reference proteome</keyword>
<organism evidence="1 2">
    <name type="scientific">Racocetra persica</name>
    <dbReference type="NCBI Taxonomy" id="160502"/>
    <lineage>
        <taxon>Eukaryota</taxon>
        <taxon>Fungi</taxon>
        <taxon>Fungi incertae sedis</taxon>
        <taxon>Mucoromycota</taxon>
        <taxon>Glomeromycotina</taxon>
        <taxon>Glomeromycetes</taxon>
        <taxon>Diversisporales</taxon>
        <taxon>Gigasporaceae</taxon>
        <taxon>Racocetra</taxon>
    </lineage>
</organism>
<evidence type="ECO:0000313" key="1">
    <source>
        <dbReference type="EMBL" id="CAG8743578.1"/>
    </source>
</evidence>
<sequence>MSCSLSSVGNKENLSDRLQAYFGKNKGKATDRSGVGDEEDLDDIIEVLRFDADERDWNDERDADLEVDDVHAYSQEADNSIKDELVGHSQEREKAEQITVDMFLSAMGKIEMKMERNFSALHREIEECDLLDETWPKVSLSKPRDQYEYDFLVKIGKRLDKAIKVVPTAIKKDFNGIRDEIEARAATLRLADNRGWGTALQIVGSNNKMMEKYKDRIPLFSQSGAASCYYSRNKSDKSYRHKKKRYSSPSSDSERDESHKGKRRYDRSFNPFVTEEPSGSQNIKEFLTALTVEALDTSPPAAPPQVLEPYQAKEWRLTTLGPHFQKNV</sequence>
<accession>A0ACA9QAL8</accession>